<comment type="caution">
    <text evidence="4">The sequence shown here is derived from an EMBL/GenBank/DDBJ whole genome shotgun (WGS) entry which is preliminary data.</text>
</comment>
<protein>
    <submittedName>
        <fullName evidence="4">Calcineurin-like phosphoesterase</fullName>
    </submittedName>
</protein>
<evidence type="ECO:0000259" key="2">
    <source>
        <dbReference type="Pfam" id="PF00149"/>
    </source>
</evidence>
<dbReference type="Gene3D" id="2.60.40.380">
    <property type="entry name" value="Purple acid phosphatase-like, N-terminal"/>
    <property type="match status" value="1"/>
</dbReference>
<dbReference type="Gene3D" id="3.60.21.10">
    <property type="match status" value="1"/>
</dbReference>
<keyword evidence="1" id="KW-0732">Signal</keyword>
<dbReference type="RefSeq" id="WP_019597745.1">
    <property type="nucleotide sequence ID" value="NZ_FNQC01000007.1"/>
</dbReference>
<keyword evidence="5" id="KW-1185">Reference proteome</keyword>
<dbReference type="InterPro" id="IPR004843">
    <property type="entry name" value="Calcineurin-like_PHP"/>
</dbReference>
<dbReference type="SUPFAM" id="SSF49363">
    <property type="entry name" value="Purple acid phosphatase, N-terminal domain"/>
    <property type="match status" value="1"/>
</dbReference>
<proteinExistence type="predicted"/>
<sequence>MPKNQILQSLLLAIFAFTLVSCKDKQSDRNIEIEVAETAPRHVRVLWTEQPSNHAIISWTTLHSKGEMHRIVFDTVSRKDDNISYSFEVKSKRNGEITMLDMDYEEGVPTGYFHHGEIKNLKPSMKYYFKVESDGQFSKEYYFVTAPADDRQISILWGGDSRLGGEKPIYAGRTPHLGRQDMNKRIKALMDENEEILAFTHGADYGSTAEWRHLFWWLEDHEIVVGKDNRLLPLIISRGNHDYAIGFQENFWLSTITDEQNFGYYYTTQLSPQVTLITLNTEISVAGNQRVWLEKQLAENRPNKRWLVTHFHRPAYPVVKDYEAHTFKRVREAWVPLFEKYNIDLACESDGHILKRTLPIRNGKPDETGIVYIGEGGLGVPQRTADTTRWFIQPPGFAKSADNVHLIQFRTDSLVVRAIGPEGNVLDYYGRIPRIN</sequence>
<dbReference type="SUPFAM" id="SSF56300">
    <property type="entry name" value="Metallo-dependent phosphatases"/>
    <property type="match status" value="1"/>
</dbReference>
<dbReference type="PROSITE" id="PS51257">
    <property type="entry name" value="PROKAR_LIPOPROTEIN"/>
    <property type="match status" value="1"/>
</dbReference>
<gene>
    <name evidence="4" type="ORF">SAMN05444412_107130</name>
</gene>
<evidence type="ECO:0000313" key="4">
    <source>
        <dbReference type="EMBL" id="SDZ19436.1"/>
    </source>
</evidence>
<organism evidence="4 5">
    <name type="scientific">Rhodonellum ikkaensis</name>
    <dbReference type="NCBI Taxonomy" id="336829"/>
    <lineage>
        <taxon>Bacteria</taxon>
        <taxon>Pseudomonadati</taxon>
        <taxon>Bacteroidota</taxon>
        <taxon>Cytophagia</taxon>
        <taxon>Cytophagales</taxon>
        <taxon>Cytophagaceae</taxon>
        <taxon>Rhodonellum</taxon>
    </lineage>
</organism>
<evidence type="ECO:0000256" key="1">
    <source>
        <dbReference type="ARBA" id="ARBA00022729"/>
    </source>
</evidence>
<dbReference type="InterPro" id="IPR039331">
    <property type="entry name" value="PAPs-like"/>
</dbReference>
<evidence type="ECO:0000259" key="3">
    <source>
        <dbReference type="Pfam" id="PF16656"/>
    </source>
</evidence>
<dbReference type="PANTHER" id="PTHR22953">
    <property type="entry name" value="ACID PHOSPHATASE RELATED"/>
    <property type="match status" value="1"/>
</dbReference>
<feature type="domain" description="Calcineurin-like phosphoesterase" evidence="2">
    <location>
        <begin position="194"/>
        <end position="347"/>
    </location>
</feature>
<feature type="domain" description="Purple acid phosphatase N-terminal" evidence="3">
    <location>
        <begin position="40"/>
        <end position="145"/>
    </location>
</feature>
<evidence type="ECO:0000313" key="5">
    <source>
        <dbReference type="Proteomes" id="UP000199663"/>
    </source>
</evidence>
<accession>A0A1H3R1G0</accession>
<dbReference type="EMBL" id="FNQC01000007">
    <property type="protein sequence ID" value="SDZ19436.1"/>
    <property type="molecule type" value="Genomic_DNA"/>
</dbReference>
<dbReference type="InterPro" id="IPR015914">
    <property type="entry name" value="PAPs_N"/>
</dbReference>
<reference evidence="4 5" key="1">
    <citation type="submission" date="2016-10" db="EMBL/GenBank/DDBJ databases">
        <authorList>
            <person name="Varghese N."/>
            <person name="Submissions S."/>
        </authorList>
    </citation>
    <scope>NUCLEOTIDE SEQUENCE [LARGE SCALE GENOMIC DNA]</scope>
    <source>
        <strain evidence="4 5">DSM 17997</strain>
    </source>
</reference>
<dbReference type="Proteomes" id="UP000199663">
    <property type="component" value="Unassembled WGS sequence"/>
</dbReference>
<dbReference type="Pfam" id="PF16656">
    <property type="entry name" value="Pur_ac_phosph_N"/>
    <property type="match status" value="1"/>
</dbReference>
<name>A0A1H3R1G0_9BACT</name>
<dbReference type="PANTHER" id="PTHR22953:SF153">
    <property type="entry name" value="PURPLE ACID PHOSPHATASE"/>
    <property type="match status" value="1"/>
</dbReference>
<dbReference type="InterPro" id="IPR029052">
    <property type="entry name" value="Metallo-depent_PP-like"/>
</dbReference>
<dbReference type="Pfam" id="PF00149">
    <property type="entry name" value="Metallophos"/>
    <property type="match status" value="1"/>
</dbReference>
<dbReference type="InterPro" id="IPR008963">
    <property type="entry name" value="Purple_acid_Pase-like_N"/>
</dbReference>